<feature type="domain" description="N-acetyltransferase" evidence="1">
    <location>
        <begin position="2"/>
        <end position="147"/>
    </location>
</feature>
<dbReference type="KEGG" id="cbae:COR50_00475"/>
<dbReference type="InterPro" id="IPR000182">
    <property type="entry name" value="GNAT_dom"/>
</dbReference>
<dbReference type="RefSeq" id="WP_098192144.1">
    <property type="nucleotide sequence ID" value="NZ_CP023777.1"/>
</dbReference>
<gene>
    <name evidence="2" type="ORF">COR50_00475</name>
</gene>
<dbReference type="InterPro" id="IPR016181">
    <property type="entry name" value="Acyl_CoA_acyltransferase"/>
</dbReference>
<dbReference type="AlphaFoldDB" id="A0A291QPI8"/>
<dbReference type="OrthoDB" id="9797178at2"/>
<dbReference type="Gene3D" id="3.40.630.30">
    <property type="match status" value="1"/>
</dbReference>
<dbReference type="PROSITE" id="PS51186">
    <property type="entry name" value="GNAT"/>
    <property type="match status" value="1"/>
</dbReference>
<accession>A0A291QPI8</accession>
<dbReference type="GO" id="GO:0016747">
    <property type="term" value="F:acyltransferase activity, transferring groups other than amino-acyl groups"/>
    <property type="evidence" value="ECO:0007669"/>
    <property type="project" value="InterPro"/>
</dbReference>
<name>A0A291QPI8_9BACT</name>
<reference evidence="2 3" key="1">
    <citation type="submission" date="2017-10" db="EMBL/GenBank/DDBJ databases">
        <title>Paenichitinophaga pekingensis gen. nov., sp. nov., isolated from activated sludge.</title>
        <authorList>
            <person name="Jin D."/>
            <person name="Kong X."/>
            <person name="Deng Y."/>
            <person name="Bai Z."/>
        </authorList>
    </citation>
    <scope>NUCLEOTIDE SEQUENCE [LARGE SCALE GENOMIC DNA]</scope>
    <source>
        <strain evidence="2 3">13</strain>
    </source>
</reference>
<dbReference type="EMBL" id="CP023777">
    <property type="protein sequence ID" value="ATL45754.1"/>
    <property type="molecule type" value="Genomic_DNA"/>
</dbReference>
<dbReference type="Pfam" id="PF00583">
    <property type="entry name" value="Acetyltransf_1"/>
    <property type="match status" value="1"/>
</dbReference>
<evidence type="ECO:0000259" key="1">
    <source>
        <dbReference type="PROSITE" id="PS51186"/>
    </source>
</evidence>
<evidence type="ECO:0000313" key="3">
    <source>
        <dbReference type="Proteomes" id="UP000220133"/>
    </source>
</evidence>
<protein>
    <submittedName>
        <fullName evidence="2">AAC(3)-I family aminoglycoside 3-N-acetyltransferase</fullName>
    </submittedName>
</protein>
<evidence type="ECO:0000313" key="2">
    <source>
        <dbReference type="EMBL" id="ATL45754.1"/>
    </source>
</evidence>
<proteinExistence type="predicted"/>
<keyword evidence="3" id="KW-1185">Reference proteome</keyword>
<organism evidence="2 3">
    <name type="scientific">Chitinophaga caeni</name>
    <dbReference type="NCBI Taxonomy" id="2029983"/>
    <lineage>
        <taxon>Bacteria</taxon>
        <taxon>Pseudomonadati</taxon>
        <taxon>Bacteroidota</taxon>
        <taxon>Chitinophagia</taxon>
        <taxon>Chitinophagales</taxon>
        <taxon>Chitinophagaceae</taxon>
        <taxon>Chitinophaga</taxon>
    </lineage>
</organism>
<dbReference type="CDD" id="cd04301">
    <property type="entry name" value="NAT_SF"/>
    <property type="match status" value="1"/>
</dbReference>
<dbReference type="Proteomes" id="UP000220133">
    <property type="component" value="Chromosome"/>
</dbReference>
<keyword evidence="2" id="KW-0808">Transferase</keyword>
<dbReference type="SUPFAM" id="SSF55729">
    <property type="entry name" value="Acyl-CoA N-acyltransferases (Nat)"/>
    <property type="match status" value="1"/>
</dbReference>
<sequence>MLHIKRIAPDDIHSFQTLIKVFGETFEMKDFKMPSTTYLLSILDKPNFMAFIAEEDGRIIGGLTAFRLDLYYSEKPLAYIYDLAVLPAFQRLGNGQQLIKFFNNYCREHGYEEVFVQADLEDIHAVEFYKKTRPTNGEDVIHFYYTL</sequence>